<dbReference type="PROSITE" id="PS50294">
    <property type="entry name" value="WD_REPEATS_REGION"/>
    <property type="match status" value="1"/>
</dbReference>
<sequence>MAYNNVVRYKIKREIEDGSQYRFMRKLHVTRNFIDRLGLEAELEGHSGCVNCLEWNDSGNLLASGSDDLQIILWEPFTRKKLLNIQSGHHGNIFSLKFLPHSNDQRIISGAADFRIRIYDIQSKETVMNCSCHWGRVKRLAATSNVPHMFWSAAEDGMIMQFDLRESHQCSNICKNVLVNLVYHVGRNAEAKCLAVNPLRPELLAVGANDPYVRLYDRRMIKPTTVKYPREHHSAGAAWNTQPYVEEMIEHGDDNLPSGCVSYFVAGHLPLKQDDFRKRYRTLTSTYVAFSPDGNDVLANLGGEQIYLFNILSKRKLLKVITMNFSANNQEANSEGMHDNKPGCSYSDGISASKTCSNGRTTNGVHFSILPSDIPDKSCGRKQTPQPTCQKFQSMKRKANEAFDKREFTLAISLYSKAIVKYPDVACLYANRAAAYLKREWDGDYYAAIRDCYAAMRLDPEYLKAYFRLAQCLHKLHWGKAAMECLAKIRERFPNYARSRAFEAFETDIKVSVYADLEGMDSDSSDEPDATAMSSSSTSQRRLNNAAKALMALSEKERKWRTSSFDYEARFCGHCNTTTDIKEANFFGSDGQYIVAGSDDGSIFIWDRVTTNISRVLRGDDSIVNCLQPHQATCLLATSGIDPVVRLWGPKAEDGSTDEREIVDLEDAAVANQRRMNADPLEIMLMNMGYRLPSVLDLPNV</sequence>
<dbReference type="Pfam" id="PF14559">
    <property type="entry name" value="TPR_19"/>
    <property type="match status" value="1"/>
</dbReference>
<dbReference type="SMART" id="SM00028">
    <property type="entry name" value="TPR"/>
    <property type="match status" value="3"/>
</dbReference>
<evidence type="ECO:0000256" key="2">
    <source>
        <dbReference type="ARBA" id="ARBA00022737"/>
    </source>
</evidence>
<feature type="compositionally biased region" description="Acidic residues" evidence="4">
    <location>
        <begin position="520"/>
        <end position="529"/>
    </location>
</feature>
<dbReference type="GO" id="GO:0045717">
    <property type="term" value="P:negative regulation of fatty acid biosynthetic process"/>
    <property type="evidence" value="ECO:0007669"/>
    <property type="project" value="TreeGrafter"/>
</dbReference>
<dbReference type="Gene3D" id="1.25.40.10">
    <property type="entry name" value="Tetratricopeptide repeat domain"/>
    <property type="match status" value="1"/>
</dbReference>
<protein>
    <recommendedName>
        <fullName evidence="6">WD and tetratricopeptide repeats protein 1</fullName>
    </recommendedName>
</protein>
<dbReference type="AlphaFoldDB" id="A0A2L2YFF4"/>
<dbReference type="InterPro" id="IPR036322">
    <property type="entry name" value="WD40_repeat_dom_sf"/>
</dbReference>
<dbReference type="InterPro" id="IPR001680">
    <property type="entry name" value="WD40_rpt"/>
</dbReference>
<dbReference type="InterPro" id="IPR011990">
    <property type="entry name" value="TPR-like_helical_dom_sf"/>
</dbReference>
<accession>A0A2L2YFF4</accession>
<dbReference type="PANTHER" id="PTHR15574:SF40">
    <property type="entry name" value="WD AND TETRATRICOPEPTIDE REPEATS PROTEIN 1"/>
    <property type="match status" value="1"/>
</dbReference>
<evidence type="ECO:0000256" key="3">
    <source>
        <dbReference type="PROSITE-ProRule" id="PRU00221"/>
    </source>
</evidence>
<dbReference type="EMBL" id="IAAA01024980">
    <property type="protein sequence ID" value="LAA06849.1"/>
    <property type="molecule type" value="mRNA"/>
</dbReference>
<evidence type="ECO:0008006" key="6">
    <source>
        <dbReference type="Google" id="ProtNLM"/>
    </source>
</evidence>
<evidence type="ECO:0000256" key="1">
    <source>
        <dbReference type="ARBA" id="ARBA00022574"/>
    </source>
</evidence>
<feature type="repeat" description="WD" evidence="3">
    <location>
        <begin position="43"/>
        <end position="75"/>
    </location>
</feature>
<keyword evidence="1 3" id="KW-0853">WD repeat</keyword>
<dbReference type="PANTHER" id="PTHR15574">
    <property type="entry name" value="WD REPEAT DOMAIN-CONTAINING FAMILY"/>
    <property type="match status" value="1"/>
</dbReference>
<feature type="repeat" description="WD" evidence="3">
    <location>
        <begin position="86"/>
        <end position="129"/>
    </location>
</feature>
<evidence type="ECO:0000313" key="5">
    <source>
        <dbReference type="EMBL" id="LAA06849.1"/>
    </source>
</evidence>
<dbReference type="Gene3D" id="2.130.10.10">
    <property type="entry name" value="YVTN repeat-like/Quinoprotein amine dehydrogenase"/>
    <property type="match status" value="2"/>
</dbReference>
<name>A0A2L2YFF4_PARTP</name>
<evidence type="ECO:0000256" key="4">
    <source>
        <dbReference type="SAM" id="MobiDB-lite"/>
    </source>
</evidence>
<dbReference type="InterPro" id="IPR015943">
    <property type="entry name" value="WD40/YVTN_repeat-like_dom_sf"/>
</dbReference>
<dbReference type="SUPFAM" id="SSF50978">
    <property type="entry name" value="WD40 repeat-like"/>
    <property type="match status" value="1"/>
</dbReference>
<dbReference type="InterPro" id="IPR019734">
    <property type="entry name" value="TPR_rpt"/>
</dbReference>
<proteinExistence type="evidence at transcript level"/>
<dbReference type="GO" id="GO:0080008">
    <property type="term" value="C:Cul4-RING E3 ubiquitin ligase complex"/>
    <property type="evidence" value="ECO:0007669"/>
    <property type="project" value="TreeGrafter"/>
</dbReference>
<dbReference type="SUPFAM" id="SSF48452">
    <property type="entry name" value="TPR-like"/>
    <property type="match status" value="1"/>
</dbReference>
<dbReference type="PROSITE" id="PS50082">
    <property type="entry name" value="WD_REPEATS_2"/>
    <property type="match status" value="3"/>
</dbReference>
<keyword evidence="2" id="KW-0677">Repeat</keyword>
<dbReference type="GO" id="GO:0005737">
    <property type="term" value="C:cytoplasm"/>
    <property type="evidence" value="ECO:0007669"/>
    <property type="project" value="TreeGrafter"/>
</dbReference>
<dbReference type="InterPro" id="IPR045151">
    <property type="entry name" value="DCAF8"/>
</dbReference>
<organism evidence="5">
    <name type="scientific">Parasteatoda tepidariorum</name>
    <name type="common">Common house spider</name>
    <name type="synonym">Achaearanea tepidariorum</name>
    <dbReference type="NCBI Taxonomy" id="114398"/>
    <lineage>
        <taxon>Eukaryota</taxon>
        <taxon>Metazoa</taxon>
        <taxon>Ecdysozoa</taxon>
        <taxon>Arthropoda</taxon>
        <taxon>Chelicerata</taxon>
        <taxon>Arachnida</taxon>
        <taxon>Araneae</taxon>
        <taxon>Araneomorphae</taxon>
        <taxon>Entelegynae</taxon>
        <taxon>Araneoidea</taxon>
        <taxon>Theridiidae</taxon>
        <taxon>Parasteatoda</taxon>
    </lineage>
</organism>
<dbReference type="Pfam" id="PF00400">
    <property type="entry name" value="WD40"/>
    <property type="match status" value="4"/>
</dbReference>
<dbReference type="OrthoDB" id="4869960at2759"/>
<reference evidence="5" key="1">
    <citation type="journal article" date="2016" name="Mol. Ecol. Resour.">
        <title>Evaluation of the impact of RNA preservation methods of spiders for de novo transcriptome assembly.</title>
        <authorList>
            <person name="Kono N."/>
            <person name="Nakamura H."/>
            <person name="Ito Y."/>
            <person name="Tomita M."/>
            <person name="Arakawa K."/>
        </authorList>
    </citation>
    <scope>NUCLEOTIDE SEQUENCE</scope>
    <source>
        <tissue evidence="5">Whole body</tissue>
    </source>
</reference>
<feature type="region of interest" description="Disordered" evidence="4">
    <location>
        <begin position="520"/>
        <end position="540"/>
    </location>
</feature>
<dbReference type="SMART" id="SM00320">
    <property type="entry name" value="WD40"/>
    <property type="match status" value="6"/>
</dbReference>
<feature type="repeat" description="WD" evidence="3">
    <location>
        <begin position="587"/>
        <end position="607"/>
    </location>
</feature>